<feature type="compositionally biased region" description="Low complexity" evidence="1">
    <location>
        <begin position="85"/>
        <end position="96"/>
    </location>
</feature>
<sequence>MERSLWSDGRSDTGGDVCADRNGDQSQALIFHGEIEEDVVLPLFVDDSGVSDTEPSVVPKIQLPLFVEDSGESDTEPSVVPEIQQQYQPQRLPTQRNSSSSEAAAGSVPTQSQQQGENEGLRVSPVATEGRLYPGSSNRLFQQNLQRSLQRWAGQIWILVYLSGRPLTCEEILQIIPPPVLPSGFEGGPLKAIDRLTPTVEMPQDLSRDRLWEIFGRYEQTTDLWKRLHAALKRATEENRLSELRRLLREEPSRLTAPHPTDPPLVTESVPATRPRSARIAAAAAAVKAGEDSDEEETTRRDAKKQKSVNIVERYVVEVDTTELFVRADFVRTVASAMPWALWRL</sequence>
<feature type="region of interest" description="Disordered" evidence="1">
    <location>
        <begin position="85"/>
        <end position="124"/>
    </location>
</feature>
<accession>A0A0G4ICG5</accession>
<feature type="region of interest" description="Disordered" evidence="1">
    <location>
        <begin position="1"/>
        <end position="22"/>
    </location>
</feature>
<feature type="region of interest" description="Disordered" evidence="1">
    <location>
        <begin position="251"/>
        <end position="305"/>
    </location>
</feature>
<proteinExistence type="predicted"/>
<dbReference type="VEuPathDB" id="CryptoDB:Cvel_13150"/>
<dbReference type="AlphaFoldDB" id="A0A0G4ICG5"/>
<protein>
    <submittedName>
        <fullName evidence="2">Uncharacterized protein</fullName>
    </submittedName>
</protein>
<evidence type="ECO:0000313" key="2">
    <source>
        <dbReference type="EMBL" id="CEM54905.1"/>
    </source>
</evidence>
<feature type="compositionally biased region" description="Polar residues" evidence="1">
    <location>
        <begin position="97"/>
        <end position="117"/>
    </location>
</feature>
<organism evidence="2">
    <name type="scientific">Chromera velia CCMP2878</name>
    <dbReference type="NCBI Taxonomy" id="1169474"/>
    <lineage>
        <taxon>Eukaryota</taxon>
        <taxon>Sar</taxon>
        <taxon>Alveolata</taxon>
        <taxon>Colpodellida</taxon>
        <taxon>Chromeraceae</taxon>
        <taxon>Chromera</taxon>
    </lineage>
</organism>
<evidence type="ECO:0000256" key="1">
    <source>
        <dbReference type="SAM" id="MobiDB-lite"/>
    </source>
</evidence>
<feature type="compositionally biased region" description="Low complexity" evidence="1">
    <location>
        <begin position="272"/>
        <end position="288"/>
    </location>
</feature>
<dbReference type="EMBL" id="CDMZ01005828">
    <property type="protein sequence ID" value="CEM54905.1"/>
    <property type="molecule type" value="Genomic_DNA"/>
</dbReference>
<reference evidence="2" key="1">
    <citation type="submission" date="2014-11" db="EMBL/GenBank/DDBJ databases">
        <authorList>
            <person name="Otto D Thomas"/>
            <person name="Naeem Raeece"/>
        </authorList>
    </citation>
    <scope>NUCLEOTIDE SEQUENCE</scope>
</reference>
<name>A0A0G4ICG5_9ALVE</name>
<gene>
    <name evidence="2" type="ORF">Cvel_13150</name>
</gene>